<sequence>MRLNRYVAKTRIVDLKSTDFRGAIDELLTVIGSRIGGNYRRKRILRELLVREKAMTTYLGNGVVMPHIRFKMNGAYIFAIGRCPDGLDYEGKPEYEATRIVVLLLASEQDRNYLSVLAEVAKLFQEQAMVDYLLEEKTLTGFRERFLQRISGELVKPILKQSRFNRLFLREAETIAREANCTSILLFEDTVEGGIDASRPFAKMKTVRVRDSQVSESREHRMKFDATIEIRSFANQRLSQLRSAILIGLTRGILSHEDRICCVGGIPRSNQFDTLAVIDVSEEFSTVLTAEKNLLPSGVAVEVIERILSIASELAVEGREGRPIGCLFVLGYSEKMNKMITPLVLNPFFGHKEEDRNVLNPFMHETIKEFSSIDGAFMIRGNGVVESAGSLIHTHGDFYLDMPSGLGARHSAASAISMAADCIAVVVSASSGQITLFRKGVMLPLSHRGSGDHI</sequence>
<dbReference type="PROSITE" id="PS51094">
    <property type="entry name" value="PTS_EIIA_TYPE_2"/>
    <property type="match status" value="1"/>
</dbReference>
<dbReference type="InterPro" id="IPR003390">
    <property type="entry name" value="DNA_integrity_scan_DisA_N"/>
</dbReference>
<dbReference type="AlphaFoldDB" id="A0A2Z4AFJ7"/>
<dbReference type="Proteomes" id="UP000247465">
    <property type="component" value="Chromosome"/>
</dbReference>
<protein>
    <submittedName>
        <fullName evidence="8">PTS system fructose-specific EIIABC component</fullName>
    </submittedName>
</protein>
<dbReference type="EMBL" id="CP029803">
    <property type="protein sequence ID" value="AWT60295.1"/>
    <property type="molecule type" value="Genomic_DNA"/>
</dbReference>
<keyword evidence="4" id="KW-0547">Nucleotide-binding</keyword>
<keyword evidence="3" id="KW-0548">Nucleotidyltransferase</keyword>
<keyword evidence="5" id="KW-0067">ATP-binding</keyword>
<evidence type="ECO:0000256" key="3">
    <source>
        <dbReference type="ARBA" id="ARBA00022695"/>
    </source>
</evidence>
<evidence type="ECO:0000313" key="9">
    <source>
        <dbReference type="Proteomes" id="UP000247465"/>
    </source>
</evidence>
<comment type="catalytic activity">
    <reaction evidence="1">
        <text>2 ATP = 3',3'-c-di-AMP + 2 diphosphate</text>
        <dbReference type="Rhea" id="RHEA:35655"/>
        <dbReference type="ChEBI" id="CHEBI:30616"/>
        <dbReference type="ChEBI" id="CHEBI:33019"/>
        <dbReference type="ChEBI" id="CHEBI:71500"/>
        <dbReference type="EC" id="2.7.7.85"/>
    </reaction>
</comment>
<dbReference type="PROSITE" id="PS51794">
    <property type="entry name" value="DAC"/>
    <property type="match status" value="1"/>
</dbReference>
<proteinExistence type="inferred from homology"/>
<dbReference type="InterPro" id="IPR002178">
    <property type="entry name" value="PTS_EIIA_type-2_dom"/>
</dbReference>
<dbReference type="PANTHER" id="PTHR34185:SF1">
    <property type="entry name" value="DIADENYLATE CYCLASE"/>
    <property type="match status" value="1"/>
</dbReference>
<dbReference type="GO" id="GO:0005524">
    <property type="term" value="F:ATP binding"/>
    <property type="evidence" value="ECO:0007669"/>
    <property type="project" value="UniProtKB-KW"/>
</dbReference>
<evidence type="ECO:0000259" key="7">
    <source>
        <dbReference type="PROSITE" id="PS51794"/>
    </source>
</evidence>
<evidence type="ECO:0000256" key="5">
    <source>
        <dbReference type="ARBA" id="ARBA00022840"/>
    </source>
</evidence>
<dbReference type="PANTHER" id="PTHR34185">
    <property type="entry name" value="DIADENYLATE CYCLASE"/>
    <property type="match status" value="1"/>
</dbReference>
<dbReference type="GO" id="GO:0004016">
    <property type="term" value="F:adenylate cyclase activity"/>
    <property type="evidence" value="ECO:0007669"/>
    <property type="project" value="TreeGrafter"/>
</dbReference>
<dbReference type="InterPro" id="IPR016152">
    <property type="entry name" value="PTrfase/Anion_transptr"/>
</dbReference>
<dbReference type="HAMAP" id="MF_00840">
    <property type="entry name" value="DacZ"/>
    <property type="match status" value="1"/>
</dbReference>
<dbReference type="GO" id="GO:0106408">
    <property type="term" value="F:diadenylate cyclase activity"/>
    <property type="evidence" value="ECO:0007669"/>
    <property type="project" value="UniProtKB-EC"/>
</dbReference>
<evidence type="ECO:0000259" key="6">
    <source>
        <dbReference type="PROSITE" id="PS51094"/>
    </source>
</evidence>
<gene>
    <name evidence="8" type="primary">fruA</name>
    <name evidence="8" type="ORF">DF168_01501</name>
</gene>
<dbReference type="Pfam" id="PF21755">
    <property type="entry name" value="DacZ_P"/>
    <property type="match status" value="1"/>
</dbReference>
<dbReference type="Pfam" id="PF00359">
    <property type="entry name" value="PTS_EIIA_2"/>
    <property type="match status" value="1"/>
</dbReference>
<evidence type="ECO:0000256" key="2">
    <source>
        <dbReference type="ARBA" id="ARBA00022679"/>
    </source>
</evidence>
<dbReference type="SUPFAM" id="SSF55804">
    <property type="entry name" value="Phoshotransferase/anion transport protein"/>
    <property type="match status" value="1"/>
</dbReference>
<dbReference type="InterPro" id="IPR014499">
    <property type="entry name" value="DAC_DacZ"/>
</dbReference>
<dbReference type="InterPro" id="IPR050338">
    <property type="entry name" value="DisA"/>
</dbReference>
<dbReference type="KEGG" id="mtar:DF168_01501"/>
<dbReference type="InterPro" id="IPR048544">
    <property type="entry name" value="DacZ_P"/>
</dbReference>
<dbReference type="Gene3D" id="3.40.930.10">
    <property type="entry name" value="Mannitol-specific EII, Chain A"/>
    <property type="match status" value="1"/>
</dbReference>
<dbReference type="Gene3D" id="3.40.1700.10">
    <property type="entry name" value="DNA integrity scanning protein, DisA, N-terminal domain"/>
    <property type="match status" value="1"/>
</dbReference>
<keyword evidence="2" id="KW-0808">Transferase</keyword>
<feature type="domain" description="DAC" evidence="7">
    <location>
        <begin position="288"/>
        <end position="448"/>
    </location>
</feature>
<reference evidence="8 9" key="1">
    <citation type="submission" date="2018-06" db="EMBL/GenBank/DDBJ databases">
        <title>Draft Genome Sequence of a Novel Marine Bacterium Related to the Verrucomicrobia.</title>
        <authorList>
            <person name="Vosseberg J."/>
            <person name="Martijn J."/>
            <person name="Ettema T.J.G."/>
        </authorList>
    </citation>
    <scope>NUCLEOTIDE SEQUENCE [LARGE SCALE GENOMIC DNA]</scope>
    <source>
        <strain evidence="8">TARA_B100001123</strain>
    </source>
</reference>
<name>A0A2Z4AFJ7_9BACT</name>
<accession>A0A2Z4AFJ7</accession>
<dbReference type="SUPFAM" id="SSF143597">
    <property type="entry name" value="YojJ-like"/>
    <property type="match status" value="1"/>
</dbReference>
<dbReference type="Pfam" id="PF02457">
    <property type="entry name" value="DAC"/>
    <property type="match status" value="1"/>
</dbReference>
<dbReference type="InterPro" id="IPR036888">
    <property type="entry name" value="DNA_integrity_DisA_N_sf"/>
</dbReference>
<evidence type="ECO:0000313" key="8">
    <source>
        <dbReference type="EMBL" id="AWT60295.1"/>
    </source>
</evidence>
<organism evidence="8 9">
    <name type="scientific">Candidatus Moanibacter tarae</name>
    <dbReference type="NCBI Taxonomy" id="2200854"/>
    <lineage>
        <taxon>Bacteria</taxon>
        <taxon>Pseudomonadati</taxon>
        <taxon>Verrucomicrobiota</taxon>
        <taxon>Opitutia</taxon>
        <taxon>Puniceicoccales</taxon>
        <taxon>Puniceicoccales incertae sedis</taxon>
        <taxon>Candidatus Moanibacter</taxon>
    </lineage>
</organism>
<feature type="domain" description="PTS EIIA type-2" evidence="6">
    <location>
        <begin position="4"/>
        <end position="149"/>
    </location>
</feature>
<evidence type="ECO:0000256" key="4">
    <source>
        <dbReference type="ARBA" id="ARBA00022741"/>
    </source>
</evidence>
<evidence type="ECO:0000256" key="1">
    <source>
        <dbReference type="ARBA" id="ARBA00000877"/>
    </source>
</evidence>